<dbReference type="SUPFAM" id="SSF53850">
    <property type="entry name" value="Periplasmic binding protein-like II"/>
    <property type="match status" value="1"/>
</dbReference>
<proteinExistence type="predicted"/>
<dbReference type="PANTHER" id="PTHR38834">
    <property type="entry name" value="PERIPLASMIC SUBSTRATE BINDING PROTEIN FAMILY 3"/>
    <property type="match status" value="1"/>
</dbReference>
<gene>
    <name evidence="2" type="ORF">D9T18_19745</name>
</gene>
<evidence type="ECO:0000256" key="1">
    <source>
        <dbReference type="SAM" id="SignalP"/>
    </source>
</evidence>
<dbReference type="RefSeq" id="WP_055254351.1">
    <property type="nucleotide sequence ID" value="NZ_CP033066.1"/>
</dbReference>
<dbReference type="EMBL" id="CP033066">
    <property type="protein sequence ID" value="AYM88908.1"/>
    <property type="molecule type" value="Genomic_DNA"/>
</dbReference>
<feature type="signal peptide" evidence="1">
    <location>
        <begin position="1"/>
        <end position="19"/>
    </location>
</feature>
<evidence type="ECO:0000313" key="3">
    <source>
        <dbReference type="Proteomes" id="UP000279995"/>
    </source>
</evidence>
<accession>A0AAD0U2F7</accession>
<feature type="chain" id="PRO_5042092427" evidence="1">
    <location>
        <begin position="20"/>
        <end position="233"/>
    </location>
</feature>
<keyword evidence="1" id="KW-0732">Signal</keyword>
<sequence length="233" mass="26575">MRKLLLVLLFVFFNSYASSDPLLVVTELSPPDQILVDGKVTGKGTEFIRAIFAKANLTPDIQMYPWARAFRLASTIQNTFIYTIARTKGRENNFHWIGPVSHFELAFVALKERDDIIINNTEEAKKYKIAMQRNDFSTDILTNLGFEVVLTTDIQKSYALLVAKKVDLIVDDPELIHQISQYLPTPDAEFKAIYNVEELKVDAYLAANKNTDMRYINALQKAFYTLKNTQGLP</sequence>
<dbReference type="PANTHER" id="PTHR38834:SF3">
    <property type="entry name" value="SOLUTE-BINDING PROTEIN FAMILY 3_N-TERMINAL DOMAIN-CONTAINING PROTEIN"/>
    <property type="match status" value="1"/>
</dbReference>
<dbReference type="Gene3D" id="3.40.190.10">
    <property type="entry name" value="Periplasmic binding protein-like II"/>
    <property type="match status" value="2"/>
</dbReference>
<dbReference type="Proteomes" id="UP000279995">
    <property type="component" value="Chromosome II"/>
</dbReference>
<evidence type="ECO:0000313" key="2">
    <source>
        <dbReference type="EMBL" id="AYM88908.1"/>
    </source>
</evidence>
<organism evidence="2 3">
    <name type="scientific">Pseudoalteromonas agarivorans</name>
    <dbReference type="NCBI Taxonomy" id="176102"/>
    <lineage>
        <taxon>Bacteria</taxon>
        <taxon>Pseudomonadati</taxon>
        <taxon>Pseudomonadota</taxon>
        <taxon>Gammaproteobacteria</taxon>
        <taxon>Alteromonadales</taxon>
        <taxon>Pseudoalteromonadaceae</taxon>
        <taxon>Pseudoalteromonas</taxon>
    </lineage>
</organism>
<name>A0AAD0U2F7_9GAMM</name>
<dbReference type="AlphaFoldDB" id="A0AAD0U2F7"/>
<protein>
    <submittedName>
        <fullName evidence="2">Amino acid ABC transporter substrate-binding protein</fullName>
    </submittedName>
</protein>
<reference evidence="2 3" key="1">
    <citation type="submission" date="2018-10" db="EMBL/GenBank/DDBJ databases">
        <title>Complete Genome Sequence and Transcriptomic Profiles of a Marine Bacterium, Pseudoalteromonas agarivorans Hao 2018.</title>
        <authorList>
            <person name="Hao L."/>
        </authorList>
    </citation>
    <scope>NUCLEOTIDE SEQUENCE [LARGE SCALE GENOMIC DNA]</scope>
    <source>
        <strain evidence="2 3">Hao 2018</strain>
    </source>
</reference>